<evidence type="ECO:0000313" key="12">
    <source>
        <dbReference type="EMBL" id="KAF0979236.1"/>
    </source>
</evidence>
<reference evidence="12 13" key="1">
    <citation type="journal article" date="2019" name="Sci. Rep.">
        <title>Nanopore sequencing improves the draft genome of the human pathogenic amoeba Naegleria fowleri.</title>
        <authorList>
            <person name="Liechti N."/>
            <person name="Schurch N."/>
            <person name="Bruggmann R."/>
            <person name="Wittwer M."/>
        </authorList>
    </citation>
    <scope>NUCLEOTIDE SEQUENCE [LARGE SCALE GENOMIC DNA]</scope>
    <source>
        <strain evidence="12 13">ATCC 30894</strain>
    </source>
</reference>
<keyword evidence="6 11" id="KW-1133">Transmembrane helix</keyword>
<dbReference type="VEuPathDB" id="AmoebaDB:NfTy_053890"/>
<feature type="region of interest" description="Disordered" evidence="10">
    <location>
        <begin position="1"/>
        <end position="26"/>
    </location>
</feature>
<evidence type="ECO:0000256" key="4">
    <source>
        <dbReference type="ARBA" id="ARBA00022692"/>
    </source>
</evidence>
<name>A0A6A5BVE4_NAEFO</name>
<organism evidence="12 13">
    <name type="scientific">Naegleria fowleri</name>
    <name type="common">Brain eating amoeba</name>
    <dbReference type="NCBI Taxonomy" id="5763"/>
    <lineage>
        <taxon>Eukaryota</taxon>
        <taxon>Discoba</taxon>
        <taxon>Heterolobosea</taxon>
        <taxon>Tetramitia</taxon>
        <taxon>Eutetramitia</taxon>
        <taxon>Vahlkampfiidae</taxon>
        <taxon>Naegleria</taxon>
    </lineage>
</organism>
<accession>A0A6A5BVE4</accession>
<feature type="transmembrane region" description="Helical" evidence="11">
    <location>
        <begin position="162"/>
        <end position="183"/>
    </location>
</feature>
<feature type="repeat" description="Solcar" evidence="8">
    <location>
        <begin position="43"/>
        <end position="140"/>
    </location>
</feature>
<evidence type="ECO:0000256" key="9">
    <source>
        <dbReference type="RuleBase" id="RU000488"/>
    </source>
</evidence>
<evidence type="ECO:0000256" key="5">
    <source>
        <dbReference type="ARBA" id="ARBA00022737"/>
    </source>
</evidence>
<comment type="subcellular location">
    <subcellularLocation>
        <location evidence="1">Membrane</location>
        <topology evidence="1">Multi-pass membrane protein</topology>
    </subcellularLocation>
</comment>
<protein>
    <recommendedName>
        <fullName evidence="14">Mitochondrial carrier protein</fullName>
    </recommendedName>
</protein>
<feature type="transmembrane region" description="Helical" evidence="11">
    <location>
        <begin position="40"/>
        <end position="59"/>
    </location>
</feature>
<gene>
    <name evidence="12" type="ORF">FDP41_001579</name>
</gene>
<evidence type="ECO:0000256" key="3">
    <source>
        <dbReference type="ARBA" id="ARBA00022448"/>
    </source>
</evidence>
<evidence type="ECO:0000256" key="11">
    <source>
        <dbReference type="SAM" id="Phobius"/>
    </source>
</evidence>
<dbReference type="InterPro" id="IPR018108">
    <property type="entry name" value="MCP_transmembrane"/>
</dbReference>
<dbReference type="EMBL" id="VFQX01000027">
    <property type="protein sequence ID" value="KAF0979236.1"/>
    <property type="molecule type" value="Genomic_DNA"/>
</dbReference>
<dbReference type="PROSITE" id="PS50920">
    <property type="entry name" value="SOLCAR"/>
    <property type="match status" value="3"/>
</dbReference>
<dbReference type="RefSeq" id="XP_044563949.1">
    <property type="nucleotide sequence ID" value="XM_044704678.1"/>
</dbReference>
<keyword evidence="5" id="KW-0677">Repeat</keyword>
<dbReference type="Proteomes" id="UP000444721">
    <property type="component" value="Unassembled WGS sequence"/>
</dbReference>
<dbReference type="SUPFAM" id="SSF103506">
    <property type="entry name" value="Mitochondrial carrier"/>
    <property type="match status" value="1"/>
</dbReference>
<feature type="repeat" description="Solcar" evidence="8">
    <location>
        <begin position="269"/>
        <end position="367"/>
    </location>
</feature>
<dbReference type="Pfam" id="PF00153">
    <property type="entry name" value="Mito_carr"/>
    <property type="match status" value="3"/>
</dbReference>
<evidence type="ECO:0000256" key="1">
    <source>
        <dbReference type="ARBA" id="ARBA00004141"/>
    </source>
</evidence>
<dbReference type="OMA" id="IMPALNW"/>
<dbReference type="VEuPathDB" id="AmoebaDB:NF0075270"/>
<dbReference type="InterPro" id="IPR023395">
    <property type="entry name" value="MCP_dom_sf"/>
</dbReference>
<dbReference type="InterPro" id="IPR050391">
    <property type="entry name" value="Mito_Metabolite_Transporter"/>
</dbReference>
<evidence type="ECO:0000256" key="7">
    <source>
        <dbReference type="ARBA" id="ARBA00023136"/>
    </source>
</evidence>
<evidence type="ECO:0000256" key="8">
    <source>
        <dbReference type="PROSITE-ProRule" id="PRU00282"/>
    </source>
</evidence>
<feature type="repeat" description="Solcar" evidence="8">
    <location>
        <begin position="160"/>
        <end position="254"/>
    </location>
</feature>
<feature type="compositionally biased region" description="Polar residues" evidence="10">
    <location>
        <begin position="1"/>
        <end position="18"/>
    </location>
</feature>
<comment type="caution">
    <text evidence="12">The sequence shown here is derived from an EMBL/GenBank/DDBJ whole genome shotgun (WGS) entry which is preliminary data.</text>
</comment>
<keyword evidence="3 9" id="KW-0813">Transport</keyword>
<dbReference type="OrthoDB" id="756301at2759"/>
<sequence length="373" mass="40563">MQPTQVSDSIHASSSSQPAAIPMQSSTSSSSMASLGSMNYMARVFLAAGLAAGLATAVVNPLELIKTRMQTEVRGGSIGSVSGMMMNSPPKLTMFRVASDIVKQEGGIHKFWTIGLGVSFLRSLLYSSVRIGIYDPVKVSLMHLREVMGMKNETHSMNQLPLFWKAVAGLVSGALGSALMNPLDVVKIRFQSSGITGAAEQKQRPNYKNTWDALWKISQNEGFSALYKGTILTMIRASILTSAQLSSYDHSKYLLLNKAGTIFGYKFKDDYVTHVTSAFVSGLVTAIAISPVDVIKTKYMNDAKLKVNNMKSNNGVNGEYNGVVDCAVKIIKNEGFSVLFRGFSASYLRLGPHFLLSLPLYEVFRKLFGVSSF</sequence>
<evidence type="ECO:0008006" key="14">
    <source>
        <dbReference type="Google" id="ProtNLM"/>
    </source>
</evidence>
<keyword evidence="7 8" id="KW-0472">Membrane</keyword>
<keyword evidence="4 8" id="KW-0812">Transmembrane</keyword>
<dbReference type="Gene3D" id="1.50.40.10">
    <property type="entry name" value="Mitochondrial carrier domain"/>
    <property type="match status" value="1"/>
</dbReference>
<comment type="similarity">
    <text evidence="2 9">Belongs to the mitochondrial carrier (TC 2.A.29) family.</text>
</comment>
<keyword evidence="13" id="KW-1185">Reference proteome</keyword>
<dbReference type="GeneID" id="68108797"/>
<evidence type="ECO:0000256" key="10">
    <source>
        <dbReference type="SAM" id="MobiDB-lite"/>
    </source>
</evidence>
<dbReference type="AlphaFoldDB" id="A0A6A5BVE4"/>
<proteinExistence type="inferred from homology"/>
<evidence type="ECO:0000256" key="2">
    <source>
        <dbReference type="ARBA" id="ARBA00006375"/>
    </source>
</evidence>
<evidence type="ECO:0000313" key="13">
    <source>
        <dbReference type="Proteomes" id="UP000444721"/>
    </source>
</evidence>
<dbReference type="PANTHER" id="PTHR45618">
    <property type="entry name" value="MITOCHONDRIAL DICARBOXYLATE CARRIER-RELATED"/>
    <property type="match status" value="1"/>
</dbReference>
<dbReference type="VEuPathDB" id="AmoebaDB:FDP41_001579"/>
<dbReference type="GO" id="GO:0016020">
    <property type="term" value="C:membrane"/>
    <property type="evidence" value="ECO:0007669"/>
    <property type="project" value="UniProtKB-SubCell"/>
</dbReference>
<evidence type="ECO:0000256" key="6">
    <source>
        <dbReference type="ARBA" id="ARBA00022989"/>
    </source>
</evidence>